<gene>
    <name evidence="6" type="ORF">GLUCOINTEAF2_0201805</name>
</gene>
<proteinExistence type="predicted"/>
<keyword evidence="4" id="KW-0067">ATP-binding</keyword>
<dbReference type="PANTHER" id="PTHR12358:SF106">
    <property type="entry name" value="LIPID KINASE YEGS"/>
    <property type="match status" value="1"/>
</dbReference>
<dbReference type="InterPro" id="IPR017438">
    <property type="entry name" value="ATP-NAD_kinase_N"/>
</dbReference>
<evidence type="ECO:0000313" key="6">
    <source>
        <dbReference type="EMBL" id="KPH88210.1"/>
    </source>
</evidence>
<dbReference type="Pfam" id="PF00781">
    <property type="entry name" value="DAGK_cat"/>
    <property type="match status" value="1"/>
</dbReference>
<dbReference type="GO" id="GO:0005524">
    <property type="term" value="F:ATP binding"/>
    <property type="evidence" value="ECO:0007669"/>
    <property type="project" value="UniProtKB-KW"/>
</dbReference>
<comment type="caution">
    <text evidence="6">The sequence shown here is derived from an EMBL/GenBank/DDBJ whole genome shotgun (WGS) entry which is preliminary data.</text>
</comment>
<dbReference type="Pfam" id="PF19279">
    <property type="entry name" value="YegS_C"/>
    <property type="match status" value="1"/>
</dbReference>
<feature type="domain" description="DAGKc" evidence="5">
    <location>
        <begin position="106"/>
        <end position="239"/>
    </location>
</feature>
<reference evidence="6 7" key="1">
    <citation type="submission" date="2015-07" db="EMBL/GenBank/DDBJ databases">
        <title>Draft Genome Sequence of Komagataeibacter intermedius Strain AF2, Isolated from Kombucha Tea.</title>
        <authorList>
            <person name="Santos R.A."/>
            <person name="Berretta A.A."/>
            <person name="Barud H.S."/>
            <person name="Ribeiro S.J."/>
            <person name="Gonzalez-Garcia L.N."/>
            <person name="Zucchi T.D."/>
            <person name="Goldman G.H."/>
            <person name="Riano-Pachon D.M."/>
        </authorList>
    </citation>
    <scope>NUCLEOTIDE SEQUENCE [LARGE SCALE GENOMIC DNA]</scope>
    <source>
        <strain evidence="6 7">AF2</strain>
    </source>
</reference>
<keyword evidence="1" id="KW-0808">Transferase</keyword>
<organism evidence="6 7">
    <name type="scientific">Komagataeibacter intermedius AF2</name>
    <dbReference type="NCBI Taxonomy" id="1458464"/>
    <lineage>
        <taxon>Bacteria</taxon>
        <taxon>Pseudomonadati</taxon>
        <taxon>Pseudomonadota</taxon>
        <taxon>Alphaproteobacteria</taxon>
        <taxon>Acetobacterales</taxon>
        <taxon>Acetobacteraceae</taxon>
        <taxon>Komagataeibacter</taxon>
    </lineage>
</organism>
<dbReference type="Gene3D" id="3.40.50.10330">
    <property type="entry name" value="Probable inorganic polyphosphate/atp-NAD kinase, domain 1"/>
    <property type="match status" value="1"/>
</dbReference>
<dbReference type="InterPro" id="IPR050187">
    <property type="entry name" value="Lipid_Phosphate_FormReg"/>
</dbReference>
<evidence type="ECO:0000256" key="4">
    <source>
        <dbReference type="ARBA" id="ARBA00022840"/>
    </source>
</evidence>
<dbReference type="GO" id="GO:0016301">
    <property type="term" value="F:kinase activity"/>
    <property type="evidence" value="ECO:0007669"/>
    <property type="project" value="UniProtKB-KW"/>
</dbReference>
<dbReference type="InterPro" id="IPR001206">
    <property type="entry name" value="Diacylglycerol_kinase_cat_dom"/>
</dbReference>
<accession>A0A0N1FBR3</accession>
<dbReference type="EMBL" id="JUFX02000057">
    <property type="protein sequence ID" value="KPH88210.1"/>
    <property type="molecule type" value="Genomic_DNA"/>
</dbReference>
<evidence type="ECO:0000259" key="5">
    <source>
        <dbReference type="PROSITE" id="PS50146"/>
    </source>
</evidence>
<evidence type="ECO:0000256" key="2">
    <source>
        <dbReference type="ARBA" id="ARBA00022741"/>
    </source>
</evidence>
<dbReference type="Proteomes" id="UP000031553">
    <property type="component" value="Unassembled WGS sequence"/>
</dbReference>
<evidence type="ECO:0000256" key="3">
    <source>
        <dbReference type="ARBA" id="ARBA00022777"/>
    </source>
</evidence>
<dbReference type="PANTHER" id="PTHR12358">
    <property type="entry name" value="SPHINGOSINE KINASE"/>
    <property type="match status" value="1"/>
</dbReference>
<dbReference type="SUPFAM" id="SSF111331">
    <property type="entry name" value="NAD kinase/diacylglycerol kinase-like"/>
    <property type="match status" value="1"/>
</dbReference>
<dbReference type="InterPro" id="IPR045540">
    <property type="entry name" value="YegS/DAGK_C"/>
</dbReference>
<protein>
    <submittedName>
        <fullName evidence="6">Diacylglycerol kinase</fullName>
    </submittedName>
</protein>
<dbReference type="InterPro" id="IPR016064">
    <property type="entry name" value="NAD/diacylglycerol_kinase_sf"/>
</dbReference>
<keyword evidence="2" id="KW-0547">Nucleotide-binding</keyword>
<sequence>MMAAEPAILHPGDGQARANRMEASGTPGTGMGCGLISFQFHREHRTGTHLLCKGARCQACGHKMSVLQGYDRIAAFVWRQHGAARIVSLFFLTGRMNSTKTRSMPDPNTKVTVILNPTAGRRRIGRVVRFVRQLQHAGMQADIVSTLHKGHATDLARRAVVERTCSHIIAAGGDGTVAEVAEGMAGSDIILGILPVGTANVLARELHVPFDDARNARMIASGACTIVWPGRLRSSTGECLFVQMVGIGLDAHVVHVVSARLKKLVGRAAYVMATLGSLWKYTFAPITVSVDGVPYQAASVIVSKGALYAGKYVLTPRTQQTSRKLSVVLFGAAGIAGSIRYGLALLRGTLSRQHDVRILTAETVEIRDPCHMLVQSDGDARGHTPIRIDIPDRPLRIAV</sequence>
<name>A0A0N1FBR3_9PROT</name>
<evidence type="ECO:0000256" key="1">
    <source>
        <dbReference type="ARBA" id="ARBA00022679"/>
    </source>
</evidence>
<dbReference type="Gene3D" id="2.60.200.40">
    <property type="match status" value="1"/>
</dbReference>
<dbReference type="GO" id="GO:0005886">
    <property type="term" value="C:plasma membrane"/>
    <property type="evidence" value="ECO:0007669"/>
    <property type="project" value="TreeGrafter"/>
</dbReference>
<evidence type="ECO:0000313" key="7">
    <source>
        <dbReference type="Proteomes" id="UP000031553"/>
    </source>
</evidence>
<dbReference type="PROSITE" id="PS50146">
    <property type="entry name" value="DAGK"/>
    <property type="match status" value="1"/>
</dbReference>
<keyword evidence="3 6" id="KW-0418">Kinase</keyword>
<dbReference type="AlphaFoldDB" id="A0A0N1FBR3"/>
<dbReference type="SMART" id="SM00046">
    <property type="entry name" value="DAGKc"/>
    <property type="match status" value="1"/>
</dbReference>